<dbReference type="Proteomes" id="UP000681722">
    <property type="component" value="Unassembled WGS sequence"/>
</dbReference>
<dbReference type="GO" id="GO:0043161">
    <property type="term" value="P:proteasome-mediated ubiquitin-dependent protein catabolic process"/>
    <property type="evidence" value="ECO:0007669"/>
    <property type="project" value="TreeGrafter"/>
</dbReference>
<feature type="repeat" description="NHL" evidence="2">
    <location>
        <begin position="283"/>
        <end position="311"/>
    </location>
</feature>
<dbReference type="PANTHER" id="PTHR24104:SF25">
    <property type="entry name" value="PROTEIN LIN-41"/>
    <property type="match status" value="1"/>
</dbReference>
<dbReference type="PANTHER" id="PTHR24104">
    <property type="entry name" value="E3 UBIQUITIN-PROTEIN LIGASE NHLRC1-RELATED"/>
    <property type="match status" value="1"/>
</dbReference>
<name>A0A814G3U9_9BILA</name>
<reference evidence="3" key="1">
    <citation type="submission" date="2021-02" db="EMBL/GenBank/DDBJ databases">
        <authorList>
            <person name="Nowell W R."/>
        </authorList>
    </citation>
    <scope>NUCLEOTIDE SEQUENCE</scope>
</reference>
<feature type="repeat" description="NHL" evidence="2">
    <location>
        <begin position="228"/>
        <end position="259"/>
    </location>
</feature>
<dbReference type="InterPro" id="IPR011042">
    <property type="entry name" value="6-blade_b-propeller_TolB-like"/>
</dbReference>
<gene>
    <name evidence="3" type="ORF">GPM918_LOCUS13141</name>
    <name evidence="4" type="ORF">SRO942_LOCUS13141</name>
</gene>
<feature type="repeat" description="NHL" evidence="2">
    <location>
        <begin position="325"/>
        <end position="361"/>
    </location>
</feature>
<dbReference type="GO" id="GO:0000209">
    <property type="term" value="P:protein polyubiquitination"/>
    <property type="evidence" value="ECO:0007669"/>
    <property type="project" value="TreeGrafter"/>
</dbReference>
<accession>A0A814G3U9</accession>
<proteinExistence type="predicted"/>
<sequence length="551" mass="62724">GTNVLDHPHQLRFDRNGNVYVADSWNHRIAKFTIDNTQCSPALLNVTIGRDMGPKACSRWCKNEINLAGIVSKLYGPGSLELNDPIDLFIDNENTVYVADIRNHRIQKFPLGSKNGITVAGGNGKGNSSSHLNHPRAIYVTKNKDIYILDSDNHRIQKWPEYNAFAKTIIDSHVSGCRACYGLYFDENQEQLYWSDRARHHVVKFSLKSNALNVVAGTTDHAGSSVNQLNYPHHIFVDKNSDLYITDSWNHRIQKFKYGSNLGQTVAGNPNGMSGTDAASLWWPWGVFVDSNSNIYVADWNNNRIQQWKQNASSGMTIAGNNDVGMNLNQFNHPTQVRLDKNGDLYVADNWNHRIQKFVNEKCSMTNAQHKVLPANIDWCSLAANNCSHHLVSKGEGTIEISQKLPLPFTILLSNNKFQTNYGFLLSANEKKAVIYRIKDSVKNMIDETDIEEHLVQSHGGDEQKFWFSVDSQNLFVKYGKGEMRDKRTILKLKISRNEQNLMKEIDYVHVEFVHTKNVPYDNDKIRVRIHKNPVISDPFFFKSNTTIDIQ</sequence>
<feature type="repeat" description="NHL" evidence="2">
    <location>
        <begin position="1"/>
        <end position="35"/>
    </location>
</feature>
<feature type="repeat" description="NHL" evidence="2">
    <location>
        <begin position="69"/>
        <end position="112"/>
    </location>
</feature>
<dbReference type="PROSITE" id="PS51125">
    <property type="entry name" value="NHL"/>
    <property type="match status" value="5"/>
</dbReference>
<dbReference type="OrthoDB" id="342730at2759"/>
<evidence type="ECO:0000256" key="2">
    <source>
        <dbReference type="PROSITE-ProRule" id="PRU00504"/>
    </source>
</evidence>
<evidence type="ECO:0000313" key="3">
    <source>
        <dbReference type="EMBL" id="CAF0988765.1"/>
    </source>
</evidence>
<evidence type="ECO:0000313" key="5">
    <source>
        <dbReference type="Proteomes" id="UP000663829"/>
    </source>
</evidence>
<dbReference type="Proteomes" id="UP000663829">
    <property type="component" value="Unassembled WGS sequence"/>
</dbReference>
<dbReference type="InterPro" id="IPR050952">
    <property type="entry name" value="TRIM-NHL_E3_ligases"/>
</dbReference>
<keyword evidence="5" id="KW-1185">Reference proteome</keyword>
<dbReference type="Pfam" id="PF01436">
    <property type="entry name" value="NHL"/>
    <property type="match status" value="6"/>
</dbReference>
<dbReference type="SUPFAM" id="SSF101898">
    <property type="entry name" value="NHL repeat"/>
    <property type="match status" value="1"/>
</dbReference>
<dbReference type="GO" id="GO:0061630">
    <property type="term" value="F:ubiquitin protein ligase activity"/>
    <property type="evidence" value="ECO:0007669"/>
    <property type="project" value="TreeGrafter"/>
</dbReference>
<dbReference type="InterPro" id="IPR001258">
    <property type="entry name" value="NHL_repeat"/>
</dbReference>
<keyword evidence="1" id="KW-0677">Repeat</keyword>
<protein>
    <submittedName>
        <fullName evidence="3">Uncharacterized protein</fullName>
    </submittedName>
</protein>
<dbReference type="EMBL" id="CAJNOQ010002976">
    <property type="protein sequence ID" value="CAF0988765.1"/>
    <property type="molecule type" value="Genomic_DNA"/>
</dbReference>
<evidence type="ECO:0000313" key="4">
    <source>
        <dbReference type="EMBL" id="CAF3760906.1"/>
    </source>
</evidence>
<evidence type="ECO:0000256" key="1">
    <source>
        <dbReference type="ARBA" id="ARBA00022737"/>
    </source>
</evidence>
<dbReference type="CDD" id="cd05819">
    <property type="entry name" value="NHL"/>
    <property type="match status" value="1"/>
</dbReference>
<dbReference type="Gene3D" id="2.120.10.30">
    <property type="entry name" value="TolB, C-terminal domain"/>
    <property type="match status" value="3"/>
</dbReference>
<dbReference type="AlphaFoldDB" id="A0A814G3U9"/>
<organism evidence="3 5">
    <name type="scientific">Didymodactylos carnosus</name>
    <dbReference type="NCBI Taxonomy" id="1234261"/>
    <lineage>
        <taxon>Eukaryota</taxon>
        <taxon>Metazoa</taxon>
        <taxon>Spiralia</taxon>
        <taxon>Gnathifera</taxon>
        <taxon>Rotifera</taxon>
        <taxon>Eurotatoria</taxon>
        <taxon>Bdelloidea</taxon>
        <taxon>Philodinida</taxon>
        <taxon>Philodinidae</taxon>
        <taxon>Didymodactylos</taxon>
    </lineage>
</organism>
<dbReference type="GO" id="GO:0008270">
    <property type="term" value="F:zinc ion binding"/>
    <property type="evidence" value="ECO:0007669"/>
    <property type="project" value="UniProtKB-KW"/>
</dbReference>
<feature type="non-terminal residue" evidence="3">
    <location>
        <position position="1"/>
    </location>
</feature>
<dbReference type="EMBL" id="CAJOBC010002976">
    <property type="protein sequence ID" value="CAF3760906.1"/>
    <property type="molecule type" value="Genomic_DNA"/>
</dbReference>
<comment type="caution">
    <text evidence="3">The sequence shown here is derived from an EMBL/GenBank/DDBJ whole genome shotgun (WGS) entry which is preliminary data.</text>
</comment>